<name>E9I391_DAPPU</name>
<gene>
    <name evidence="1" type="ORF">DAPPUDRAFT_121530</name>
</gene>
<reference evidence="1 2" key="1">
    <citation type="journal article" date="2011" name="Science">
        <title>The ecoresponsive genome of Daphnia pulex.</title>
        <authorList>
            <person name="Colbourne J.K."/>
            <person name="Pfrender M.E."/>
            <person name="Gilbert D."/>
            <person name="Thomas W.K."/>
            <person name="Tucker A."/>
            <person name="Oakley T.H."/>
            <person name="Tokishita S."/>
            <person name="Aerts A."/>
            <person name="Arnold G.J."/>
            <person name="Basu M.K."/>
            <person name="Bauer D.J."/>
            <person name="Caceres C.E."/>
            <person name="Carmel L."/>
            <person name="Casola C."/>
            <person name="Choi J.H."/>
            <person name="Detter J.C."/>
            <person name="Dong Q."/>
            <person name="Dusheyko S."/>
            <person name="Eads B.D."/>
            <person name="Frohlich T."/>
            <person name="Geiler-Samerotte K.A."/>
            <person name="Gerlach D."/>
            <person name="Hatcher P."/>
            <person name="Jogdeo S."/>
            <person name="Krijgsveld J."/>
            <person name="Kriventseva E.V."/>
            <person name="Kultz D."/>
            <person name="Laforsch C."/>
            <person name="Lindquist E."/>
            <person name="Lopez J."/>
            <person name="Manak J.R."/>
            <person name="Muller J."/>
            <person name="Pangilinan J."/>
            <person name="Patwardhan R.P."/>
            <person name="Pitluck S."/>
            <person name="Pritham E.J."/>
            <person name="Rechtsteiner A."/>
            <person name="Rho M."/>
            <person name="Rogozin I.B."/>
            <person name="Sakarya O."/>
            <person name="Salamov A."/>
            <person name="Schaack S."/>
            <person name="Shapiro H."/>
            <person name="Shiga Y."/>
            <person name="Skalitzky C."/>
            <person name="Smith Z."/>
            <person name="Souvorov A."/>
            <person name="Sung W."/>
            <person name="Tang Z."/>
            <person name="Tsuchiya D."/>
            <person name="Tu H."/>
            <person name="Vos H."/>
            <person name="Wang M."/>
            <person name="Wolf Y.I."/>
            <person name="Yamagata H."/>
            <person name="Yamada T."/>
            <person name="Ye Y."/>
            <person name="Shaw J.R."/>
            <person name="Andrews J."/>
            <person name="Crease T.J."/>
            <person name="Tang H."/>
            <person name="Lucas S.M."/>
            <person name="Robertson H.M."/>
            <person name="Bork P."/>
            <person name="Koonin E.V."/>
            <person name="Zdobnov E.M."/>
            <person name="Grigoriev I.V."/>
            <person name="Lynch M."/>
            <person name="Boore J.L."/>
        </authorList>
    </citation>
    <scope>NUCLEOTIDE SEQUENCE [LARGE SCALE GENOMIC DNA]</scope>
</reference>
<sequence length="347" mass="39469">MELSWRSISASFCPSSIVEWHKKYPVASVQAGDNSTSKLRRLLHHRQHGQWNPDQSLALRFHLLLHHTGLATVLDAHAPMVYRSFAVRPDNPWCSEEILAARRRLRRLERLWRRTGLHVHYEMFNDACLSRNKLIHEAKSTFLVSRINENLEKKSLFKVVDSFLIKKPQLALPNHDSLPELAERFSAFFTEKVNNIRVALEVLACNVVRDFAPYRGNSFSVFKPLYQSFRANEQNAVYSTLSAAISEIKCWLSQNFLKLNEEKTDVILLSSASSKHPPEGTSLDVGGALVPISDGVPSRLKSYGNRAFSVFAPRLWNSLPLSIRSAQSLGQFRSLLKTHLFSTAFSN</sequence>
<dbReference type="KEGG" id="dpx:DAPPUDRAFT_121530"/>
<dbReference type="PANTHER" id="PTHR46670">
    <property type="entry name" value="ENDO/EXONUCLEASE/PHOSPHATASE DOMAIN-CONTAINING PROTEIN"/>
    <property type="match status" value="1"/>
</dbReference>
<dbReference type="PhylomeDB" id="E9I391"/>
<evidence type="ECO:0000313" key="2">
    <source>
        <dbReference type="Proteomes" id="UP000000305"/>
    </source>
</evidence>
<dbReference type="InParanoid" id="E9I391"/>
<dbReference type="eggNOG" id="ENOG502SYEB">
    <property type="taxonomic scope" value="Eukaryota"/>
</dbReference>
<keyword evidence="2" id="KW-1185">Reference proteome</keyword>
<dbReference type="EMBL" id="GL734421">
    <property type="protein sequence ID" value="EFX61540.1"/>
    <property type="molecule type" value="Genomic_DNA"/>
</dbReference>
<protein>
    <submittedName>
        <fullName evidence="1">Uncharacterized protein</fullName>
    </submittedName>
</protein>
<dbReference type="OrthoDB" id="6382830at2759"/>
<accession>E9I391</accession>
<organism evidence="1 2">
    <name type="scientific">Daphnia pulex</name>
    <name type="common">Water flea</name>
    <dbReference type="NCBI Taxonomy" id="6669"/>
    <lineage>
        <taxon>Eukaryota</taxon>
        <taxon>Metazoa</taxon>
        <taxon>Ecdysozoa</taxon>
        <taxon>Arthropoda</taxon>
        <taxon>Crustacea</taxon>
        <taxon>Branchiopoda</taxon>
        <taxon>Diplostraca</taxon>
        <taxon>Cladocera</taxon>
        <taxon>Anomopoda</taxon>
        <taxon>Daphniidae</taxon>
        <taxon>Daphnia</taxon>
    </lineage>
</organism>
<dbReference type="STRING" id="6669.E9I391"/>
<dbReference type="PANTHER" id="PTHR46670:SF3">
    <property type="entry name" value="ENDONUCLEASE_EXONUCLEASE_PHOSPHATASE DOMAIN-CONTAINING PROTEIN"/>
    <property type="match status" value="1"/>
</dbReference>
<evidence type="ECO:0000313" key="1">
    <source>
        <dbReference type="EMBL" id="EFX61540.1"/>
    </source>
</evidence>
<dbReference type="AlphaFoldDB" id="E9I391"/>
<proteinExistence type="predicted"/>
<dbReference type="Proteomes" id="UP000000305">
    <property type="component" value="Unassembled WGS sequence"/>
</dbReference>
<dbReference type="HOGENOM" id="CLU_799883_0_0_1"/>